<accession>A0A914PUB1</accession>
<protein>
    <submittedName>
        <fullName evidence="4">Uncharacterized protein</fullName>
    </submittedName>
</protein>
<keyword evidence="3" id="KW-1185">Reference proteome</keyword>
<evidence type="ECO:0000313" key="3">
    <source>
        <dbReference type="Proteomes" id="UP000887578"/>
    </source>
</evidence>
<evidence type="ECO:0000256" key="1">
    <source>
        <dbReference type="SAM" id="Coils"/>
    </source>
</evidence>
<dbReference type="Proteomes" id="UP000887578">
    <property type="component" value="Unplaced"/>
</dbReference>
<organism evidence="3 4">
    <name type="scientific">Panagrolaimus davidi</name>
    <dbReference type="NCBI Taxonomy" id="227884"/>
    <lineage>
        <taxon>Eukaryota</taxon>
        <taxon>Metazoa</taxon>
        <taxon>Ecdysozoa</taxon>
        <taxon>Nematoda</taxon>
        <taxon>Chromadorea</taxon>
        <taxon>Rhabditida</taxon>
        <taxon>Tylenchina</taxon>
        <taxon>Panagrolaimomorpha</taxon>
        <taxon>Panagrolaimoidea</taxon>
        <taxon>Panagrolaimidae</taxon>
        <taxon>Panagrolaimus</taxon>
    </lineage>
</organism>
<evidence type="ECO:0000256" key="2">
    <source>
        <dbReference type="SAM" id="MobiDB-lite"/>
    </source>
</evidence>
<dbReference type="AlphaFoldDB" id="A0A914PUB1"/>
<sequence length="287" mass="33032">MSAENLSAKKTQALKAEISKLQRENQTLKKEDEKIDEVRRNLLMGKQQQHEVLEESSDDGEDEEAVGKYYSAKEYEQFIIEASDPVISDDEVEEEEYFKDPRDVALQEAYDRIKMLENEIVQLRKTARSDDTYILELEREIETLSSPRRRIQFLENQVENVRHQYSNLSALFRRKEESEREKLAAHETIKKNFLSHLMKMKSENDELLAALEAKNKENEQLREIVSQYQTSATLSTSLISGTLSTSNTQTTEESMDLSNPQTPNNNDAIVANISPKKSNASSPDLCF</sequence>
<reference evidence="4" key="1">
    <citation type="submission" date="2022-11" db="UniProtKB">
        <authorList>
            <consortium name="WormBaseParasite"/>
        </authorList>
    </citation>
    <scope>IDENTIFICATION</scope>
</reference>
<feature type="region of interest" description="Disordered" evidence="2">
    <location>
        <begin position="245"/>
        <end position="268"/>
    </location>
</feature>
<name>A0A914PUB1_9BILA</name>
<feature type="coiled-coil region" evidence="1">
    <location>
        <begin position="197"/>
        <end position="231"/>
    </location>
</feature>
<feature type="compositionally biased region" description="Polar residues" evidence="2">
    <location>
        <begin position="249"/>
        <end position="267"/>
    </location>
</feature>
<feature type="coiled-coil region" evidence="1">
    <location>
        <begin position="11"/>
        <end position="41"/>
    </location>
</feature>
<dbReference type="WBParaSite" id="PDA_v2.g19852.t1">
    <property type="protein sequence ID" value="PDA_v2.g19852.t1"/>
    <property type="gene ID" value="PDA_v2.g19852"/>
</dbReference>
<evidence type="ECO:0000313" key="4">
    <source>
        <dbReference type="WBParaSite" id="PDA_v2.g19852.t1"/>
    </source>
</evidence>
<proteinExistence type="predicted"/>
<keyword evidence="1" id="KW-0175">Coiled coil</keyword>